<keyword evidence="4" id="KW-1185">Reference proteome</keyword>
<evidence type="ECO:0000256" key="1">
    <source>
        <dbReference type="SAM" id="Coils"/>
    </source>
</evidence>
<dbReference type="RefSeq" id="WP_235247645.1">
    <property type="nucleotide sequence ID" value="NZ_JBBMFN010000009.1"/>
</dbReference>
<organism evidence="3 4">
    <name type="scientific">Niallia hominis</name>
    <dbReference type="NCBI Taxonomy" id="3133173"/>
    <lineage>
        <taxon>Bacteria</taxon>
        <taxon>Bacillati</taxon>
        <taxon>Bacillota</taxon>
        <taxon>Bacilli</taxon>
        <taxon>Bacillales</taxon>
        <taxon>Bacillaceae</taxon>
        <taxon>Niallia</taxon>
    </lineage>
</organism>
<keyword evidence="1" id="KW-0175">Coiled coil</keyword>
<reference evidence="3 4" key="1">
    <citation type="submission" date="2024-03" db="EMBL/GenBank/DDBJ databases">
        <title>Human intestinal bacterial collection.</title>
        <authorList>
            <person name="Pauvert C."/>
            <person name="Hitch T.C.A."/>
            <person name="Clavel T."/>
        </authorList>
    </citation>
    <scope>NUCLEOTIDE SEQUENCE [LARGE SCALE GENOMIC DNA]</scope>
    <source>
        <strain evidence="3 4">CLA-SR-H024</strain>
    </source>
</reference>
<evidence type="ECO:0000313" key="4">
    <source>
        <dbReference type="Proteomes" id="UP001465426"/>
    </source>
</evidence>
<feature type="domain" description="DinB-like" evidence="2">
    <location>
        <begin position="17"/>
        <end position="143"/>
    </location>
</feature>
<dbReference type="InterPro" id="IPR034660">
    <property type="entry name" value="DinB/YfiT-like"/>
</dbReference>
<evidence type="ECO:0000259" key="2">
    <source>
        <dbReference type="Pfam" id="PF12867"/>
    </source>
</evidence>
<name>A0ABV1EXC9_9BACI</name>
<proteinExistence type="predicted"/>
<comment type="caution">
    <text evidence="3">The sequence shown here is derived from an EMBL/GenBank/DDBJ whole genome shotgun (WGS) entry which is preliminary data.</text>
</comment>
<dbReference type="SUPFAM" id="SSF109854">
    <property type="entry name" value="DinB/YfiT-like putative metalloenzymes"/>
    <property type="match status" value="1"/>
</dbReference>
<accession>A0ABV1EXC9</accession>
<evidence type="ECO:0000313" key="3">
    <source>
        <dbReference type="EMBL" id="MEQ2465230.1"/>
    </source>
</evidence>
<dbReference type="InterPro" id="IPR024775">
    <property type="entry name" value="DinB-like"/>
</dbReference>
<dbReference type="EMBL" id="JBBMFN010000009">
    <property type="protein sequence ID" value="MEQ2465230.1"/>
    <property type="molecule type" value="Genomic_DNA"/>
</dbReference>
<gene>
    <name evidence="3" type="ORF">WMO63_06035</name>
</gene>
<sequence length="148" mass="17935">MNKINQYEDIIEKLFELKDYPEKILNEPISEGKWSIREIVGHLFYWDKFILEKMVPLMANEMVLPPFPNHDLHNKEAVAHLKKYKNVREIIDDFAKTRKQLVKELKELDRDIEFHIENEPNSFSPEKFIEIFLEHDIHHLNQVKEKLR</sequence>
<dbReference type="Pfam" id="PF12867">
    <property type="entry name" value="DinB_2"/>
    <property type="match status" value="1"/>
</dbReference>
<protein>
    <submittedName>
        <fullName evidence="3">DinB family protein</fullName>
    </submittedName>
</protein>
<dbReference type="Proteomes" id="UP001465426">
    <property type="component" value="Unassembled WGS sequence"/>
</dbReference>
<feature type="coiled-coil region" evidence="1">
    <location>
        <begin position="91"/>
        <end position="118"/>
    </location>
</feature>
<dbReference type="Gene3D" id="1.20.120.450">
    <property type="entry name" value="dinb family like domain"/>
    <property type="match status" value="1"/>
</dbReference>